<keyword evidence="1" id="KW-0732">Signal</keyword>
<evidence type="ECO:0000313" key="3">
    <source>
        <dbReference type="Proteomes" id="UP000317355"/>
    </source>
</evidence>
<sequence length="779" mass="83561">MSRSAYLASTLLITAAFGINAQTVGNRTLIQPGDQQVPAMLGSQNPTLMANPAQAPAQPLQQQIQQSGRVMLSPQNTTTQVLELPTPSPAVNSGPAIGAPKPTGALPSAINAPPQNTLQGHPGGQVIQLKKRPTLEETRAQMKQGKWPDPSICVNPTPAAKKNVCLPPKLSLGAKSPVKAGDTVKPVVEFSYVQSAELVSIDLKTNHRSVVWRFNNGDPGRYYYPADLKIPTVNINNSTRLQLIAKNPYYPIPSVANKGIVFTTIHTQPATGSQHNVILQPGENSATPRAGFAGGFVNAPNTGGFATMNNNPSCIPVKDVWNCRKPQIIGISLSKQGQDILDGKKGNPIGQRIDFTLTYSNAEKLDVSSPYKHFSPLSLISETALKPKQNVTVNVPLTIRQQSFSLVIAASNPHGSAQLTRNYSTKYDIPPQLTTKWTDQTGNTTTVDPGELVNLTLDQVVNTDSIGLKLTTSPAACAGTVFKASGSDSIIVSNPLGMSSTRTMLTVPVVPSACSGNAYTIYAEVTPMQNRVVIQSAKQLSQKLQVTGPKLANPKIISFKMTAKNPRPNGVILAGDDVTINMEFANADEIIVKSHDGKTILTRNTGFGRKYVKGPLFFKADDAFARGFDVIVQASGANQTLQDVKRVIPTVRRLARLTTQVKWNVAPSSKTLPSTIDISCEITNHKQGAANKLQTLSLNGQHQGSKTFIYELEMPLRNDSSDQTQLHYSCSATSQGPANPQANVLIGHGTISSALPYTFASWPVSEVIINTQTLQLINL</sequence>
<accession>A0A558CZI2</accession>
<name>A0A558CZI2_9GAMM</name>
<evidence type="ECO:0000256" key="1">
    <source>
        <dbReference type="SAM" id="SignalP"/>
    </source>
</evidence>
<evidence type="ECO:0000313" key="2">
    <source>
        <dbReference type="EMBL" id="TVT54176.1"/>
    </source>
</evidence>
<gene>
    <name evidence="2" type="ORF">FHK82_10865</name>
</gene>
<protein>
    <recommendedName>
        <fullName evidence="4">Ig-like domain-containing protein</fullName>
    </recommendedName>
</protein>
<organism evidence="2 3">
    <name type="scientific">Sedimenticola thiotaurini</name>
    <dbReference type="NCBI Taxonomy" id="1543721"/>
    <lineage>
        <taxon>Bacteria</taxon>
        <taxon>Pseudomonadati</taxon>
        <taxon>Pseudomonadota</taxon>
        <taxon>Gammaproteobacteria</taxon>
        <taxon>Chromatiales</taxon>
        <taxon>Sedimenticolaceae</taxon>
        <taxon>Sedimenticola</taxon>
    </lineage>
</organism>
<dbReference type="Proteomes" id="UP000317355">
    <property type="component" value="Unassembled WGS sequence"/>
</dbReference>
<comment type="caution">
    <text evidence="2">The sequence shown here is derived from an EMBL/GenBank/DDBJ whole genome shotgun (WGS) entry which is preliminary data.</text>
</comment>
<dbReference type="EMBL" id="VMRY01000043">
    <property type="protein sequence ID" value="TVT54176.1"/>
    <property type="molecule type" value="Genomic_DNA"/>
</dbReference>
<proteinExistence type="predicted"/>
<feature type="chain" id="PRO_5021732986" description="Ig-like domain-containing protein" evidence="1">
    <location>
        <begin position="22"/>
        <end position="779"/>
    </location>
</feature>
<feature type="signal peptide" evidence="1">
    <location>
        <begin position="1"/>
        <end position="21"/>
    </location>
</feature>
<dbReference type="AlphaFoldDB" id="A0A558CZI2"/>
<reference evidence="2 3" key="1">
    <citation type="submission" date="2019-07" db="EMBL/GenBank/DDBJ databases">
        <title>The pathways for chlorine oxyanion respiration interact through the shared metabolite chlorate.</title>
        <authorList>
            <person name="Barnum T.P."/>
            <person name="Cheng Y."/>
            <person name="Hill K.A."/>
            <person name="Lucas L.N."/>
            <person name="Carlson H.K."/>
            <person name="Coates J.D."/>
        </authorList>
    </citation>
    <scope>NUCLEOTIDE SEQUENCE [LARGE SCALE GENOMIC DNA]</scope>
    <source>
        <strain evidence="2">BK-3</strain>
    </source>
</reference>
<evidence type="ECO:0008006" key="4">
    <source>
        <dbReference type="Google" id="ProtNLM"/>
    </source>
</evidence>